<protein>
    <submittedName>
        <fullName evidence="2">Uncharacterized protein</fullName>
    </submittedName>
</protein>
<reference evidence="2 3" key="1">
    <citation type="submission" date="2019-04" db="EMBL/GenBank/DDBJ databases">
        <authorList>
            <person name="Jiang L."/>
        </authorList>
    </citation>
    <scope>NUCLEOTIDE SEQUENCE [LARGE SCALE GENOMIC DNA]</scope>
    <source>
        <strain evidence="2 3">YIM 131861</strain>
    </source>
</reference>
<dbReference type="RefSeq" id="WP_136424792.1">
    <property type="nucleotide sequence ID" value="NZ_SSSN01000009.1"/>
</dbReference>
<accession>A0A4S4FQC6</accession>
<name>A0A4S4FQC6_9MICO</name>
<sequence length="82" mass="8816">MRNRWLVALWVVSGVGVVASIGGAFALVEALPRSRTEAGYAGVDWAWVNIIQVLWLPAAVTVLVSAVLGLLVYYAAGFRTRT</sequence>
<keyword evidence="1" id="KW-1133">Transmembrane helix</keyword>
<organism evidence="2 3">
    <name type="scientific">Orlajensenia flava</name>
    <dbReference type="NCBI Taxonomy" id="2565934"/>
    <lineage>
        <taxon>Bacteria</taxon>
        <taxon>Bacillati</taxon>
        <taxon>Actinomycetota</taxon>
        <taxon>Actinomycetes</taxon>
        <taxon>Micrococcales</taxon>
        <taxon>Microbacteriaceae</taxon>
        <taxon>Orlajensenia</taxon>
    </lineage>
</organism>
<feature type="transmembrane region" description="Helical" evidence="1">
    <location>
        <begin position="50"/>
        <end position="76"/>
    </location>
</feature>
<keyword evidence="1" id="KW-0812">Transmembrane</keyword>
<evidence type="ECO:0000313" key="3">
    <source>
        <dbReference type="Proteomes" id="UP000307380"/>
    </source>
</evidence>
<gene>
    <name evidence="2" type="ORF">E6C70_12065</name>
</gene>
<comment type="caution">
    <text evidence="2">The sequence shown here is derived from an EMBL/GenBank/DDBJ whole genome shotgun (WGS) entry which is preliminary data.</text>
</comment>
<keyword evidence="3" id="KW-1185">Reference proteome</keyword>
<evidence type="ECO:0000313" key="2">
    <source>
        <dbReference type="EMBL" id="THG32491.1"/>
    </source>
</evidence>
<dbReference type="Proteomes" id="UP000307380">
    <property type="component" value="Unassembled WGS sequence"/>
</dbReference>
<dbReference type="EMBL" id="SSSN01000009">
    <property type="protein sequence ID" value="THG32491.1"/>
    <property type="molecule type" value="Genomic_DNA"/>
</dbReference>
<keyword evidence="1" id="KW-0472">Membrane</keyword>
<evidence type="ECO:0000256" key="1">
    <source>
        <dbReference type="SAM" id="Phobius"/>
    </source>
</evidence>
<dbReference type="AlphaFoldDB" id="A0A4S4FQC6"/>
<proteinExistence type="predicted"/>